<evidence type="ECO:0000256" key="2">
    <source>
        <dbReference type="ARBA" id="ARBA00022840"/>
    </source>
</evidence>
<dbReference type="PRINTS" id="PR00300">
    <property type="entry name" value="CLPPROTEASEA"/>
</dbReference>
<proteinExistence type="predicted"/>
<dbReference type="InterPro" id="IPR003593">
    <property type="entry name" value="AAA+_ATPase"/>
</dbReference>
<keyword evidence="2" id="KW-0067">ATP-binding</keyword>
<dbReference type="GO" id="GO:0034605">
    <property type="term" value="P:cellular response to heat"/>
    <property type="evidence" value="ECO:0007669"/>
    <property type="project" value="TreeGrafter"/>
</dbReference>
<keyword evidence="4" id="KW-0472">Membrane</keyword>
<evidence type="ECO:0000256" key="4">
    <source>
        <dbReference type="SAM" id="Phobius"/>
    </source>
</evidence>
<sequence length="826" mass="92689">MSELKNQIKQSRLYPVLLLDDLITERFRRLLLHLLRYIIFILVLIFVVYQVSTYWSPVAGFWLFLIQIKNKILGLLFINLSLFGIVYLLELYFSARYYFELIAQNRYQAIDSYTFSVGRILFQLKDDDLLASFGRAKLGRAILRRLGLSQAVWQTFLATPYTQVLSLPVPKIGPVVKMSDLMEHFLLSSPEFKTWLLASGIKEADFLGAVNWVILQLETRELSRRWWLPENLLRRPGIGQDWVYGETYNLDLWSRDLLKDEIVSSLQSASNSRQKELQQLENILVRSREDNALIIGSAGPDKLDLVYHLARSIYLGKTLGPLRDRRPVLLESAKFISAFKDKNTFEQGILKIFSDAARAGNIILVIDDFPNLLASAKILGSNLALLIDPFLTAPELQVIGLVDLDHFHDQIENQVGLLSRFEKIKIEALSSAELAELLLRQVSQIETDYHLFFTYQAIMEINHSAEYYFPDSISSDKTMDLLLEIAPWAKQNNLTTLGQAEVLSFIQSKTNIPLGVMNSEDKTQLNQLEATLSARVIGQTEAIKSVANAIRRARVGIRNPNRPIGSFLFLGPTGVGKTETAKALAAAFFGQEEEMRRLDMSEFQGADAIARLIGSYTSGQAGLLSSLIREHPYGVVLLDEFEKTSPEILNLFLPVFDEGVFADGSGKKVFAKNTIFIATSNAGSDLIWQLVSAGKTPQATELVEAIVSQGIFKPELLNRFDAVVVYQPLAEAELIQVARLMLKKLATRLEAKGIVLGVTDFLVTAVAQNGANKVFGARPMQRYIQDNIEQSIADLLINDTLSQGMKVYFEADSNSGSGLAPRIEKM</sequence>
<keyword evidence="4" id="KW-1133">Transmembrane helix</keyword>
<evidence type="ECO:0000259" key="5">
    <source>
        <dbReference type="SMART" id="SM00382"/>
    </source>
</evidence>
<dbReference type="AlphaFoldDB" id="A0A2H0BL63"/>
<evidence type="ECO:0000259" key="6">
    <source>
        <dbReference type="SMART" id="SM01086"/>
    </source>
</evidence>
<dbReference type="InterPro" id="IPR003959">
    <property type="entry name" value="ATPase_AAA_core"/>
</dbReference>
<reference evidence="7 8" key="1">
    <citation type="submission" date="2017-09" db="EMBL/GenBank/DDBJ databases">
        <title>Depth-based differentiation of microbial function through sediment-hosted aquifers and enrichment of novel symbionts in the deep terrestrial subsurface.</title>
        <authorList>
            <person name="Probst A.J."/>
            <person name="Ladd B."/>
            <person name="Jarett J.K."/>
            <person name="Geller-Mcgrath D.E."/>
            <person name="Sieber C.M."/>
            <person name="Emerson J.B."/>
            <person name="Anantharaman K."/>
            <person name="Thomas B.C."/>
            <person name="Malmstrom R."/>
            <person name="Stieglmeier M."/>
            <person name="Klingl A."/>
            <person name="Woyke T."/>
            <person name="Ryan C.M."/>
            <person name="Banfield J.F."/>
        </authorList>
    </citation>
    <scope>NUCLEOTIDE SEQUENCE [LARGE SCALE GENOMIC DNA]</scope>
    <source>
        <strain evidence="7">CG22_combo_CG10-13_8_21_14_all_37_9</strain>
    </source>
</reference>
<dbReference type="Pfam" id="PF07724">
    <property type="entry name" value="AAA_2"/>
    <property type="match status" value="1"/>
</dbReference>
<dbReference type="Pfam" id="PF10431">
    <property type="entry name" value="ClpB_D2-small"/>
    <property type="match status" value="1"/>
</dbReference>
<evidence type="ECO:0000256" key="1">
    <source>
        <dbReference type="ARBA" id="ARBA00022741"/>
    </source>
</evidence>
<protein>
    <recommendedName>
        <fullName evidence="9">Clp R domain-containing protein</fullName>
    </recommendedName>
</protein>
<dbReference type="Gene3D" id="3.40.50.300">
    <property type="entry name" value="P-loop containing nucleotide triphosphate hydrolases"/>
    <property type="match status" value="2"/>
</dbReference>
<accession>A0A2H0BL63</accession>
<dbReference type="SMART" id="SM01086">
    <property type="entry name" value="ClpB_D2-small"/>
    <property type="match status" value="1"/>
</dbReference>
<dbReference type="InterPro" id="IPR027417">
    <property type="entry name" value="P-loop_NTPase"/>
</dbReference>
<keyword evidence="3" id="KW-0143">Chaperone</keyword>
<evidence type="ECO:0008006" key="9">
    <source>
        <dbReference type="Google" id="ProtNLM"/>
    </source>
</evidence>
<evidence type="ECO:0000313" key="8">
    <source>
        <dbReference type="Proteomes" id="UP000229334"/>
    </source>
</evidence>
<feature type="transmembrane region" description="Helical" evidence="4">
    <location>
        <begin position="72"/>
        <end position="93"/>
    </location>
</feature>
<dbReference type="CDD" id="cd19499">
    <property type="entry name" value="RecA-like_ClpB_Hsp104-like"/>
    <property type="match status" value="1"/>
</dbReference>
<organism evidence="7 8">
    <name type="scientific">Candidatus Vogelbacteria bacterium CG22_combo_CG10-13_8_21_14_all_37_9</name>
    <dbReference type="NCBI Taxonomy" id="1975046"/>
    <lineage>
        <taxon>Bacteria</taxon>
        <taxon>Candidatus Vogeliibacteriota</taxon>
    </lineage>
</organism>
<feature type="domain" description="Clp ATPase C-terminal" evidence="6">
    <location>
        <begin position="729"/>
        <end position="818"/>
    </location>
</feature>
<gene>
    <name evidence="7" type="ORF">COX02_00335</name>
</gene>
<name>A0A2H0BL63_9BACT</name>
<dbReference type="GO" id="GO:0005737">
    <property type="term" value="C:cytoplasm"/>
    <property type="evidence" value="ECO:0007669"/>
    <property type="project" value="TreeGrafter"/>
</dbReference>
<keyword evidence="1" id="KW-0547">Nucleotide-binding</keyword>
<evidence type="ECO:0000313" key="7">
    <source>
        <dbReference type="EMBL" id="PIP58412.1"/>
    </source>
</evidence>
<dbReference type="PANTHER" id="PTHR11638">
    <property type="entry name" value="ATP-DEPENDENT CLP PROTEASE"/>
    <property type="match status" value="1"/>
</dbReference>
<evidence type="ECO:0000256" key="3">
    <source>
        <dbReference type="ARBA" id="ARBA00023186"/>
    </source>
</evidence>
<dbReference type="SMART" id="SM00382">
    <property type="entry name" value="AAA"/>
    <property type="match status" value="1"/>
</dbReference>
<dbReference type="GO" id="GO:0005524">
    <property type="term" value="F:ATP binding"/>
    <property type="evidence" value="ECO:0007669"/>
    <property type="project" value="UniProtKB-KW"/>
</dbReference>
<keyword evidence="4" id="KW-0812">Transmembrane</keyword>
<dbReference type="PANTHER" id="PTHR11638:SF18">
    <property type="entry name" value="HEAT SHOCK PROTEIN 104"/>
    <property type="match status" value="1"/>
</dbReference>
<dbReference type="EMBL" id="PCSX01000008">
    <property type="protein sequence ID" value="PIP58412.1"/>
    <property type="molecule type" value="Genomic_DNA"/>
</dbReference>
<dbReference type="InterPro" id="IPR050130">
    <property type="entry name" value="ClpA_ClpB"/>
</dbReference>
<dbReference type="GO" id="GO:0016887">
    <property type="term" value="F:ATP hydrolysis activity"/>
    <property type="evidence" value="ECO:0007669"/>
    <property type="project" value="InterPro"/>
</dbReference>
<feature type="domain" description="AAA+ ATPase" evidence="5">
    <location>
        <begin position="563"/>
        <end position="731"/>
    </location>
</feature>
<dbReference type="Proteomes" id="UP000229334">
    <property type="component" value="Unassembled WGS sequence"/>
</dbReference>
<feature type="transmembrane region" description="Helical" evidence="4">
    <location>
        <begin position="34"/>
        <end position="52"/>
    </location>
</feature>
<dbReference type="SUPFAM" id="SSF52540">
    <property type="entry name" value="P-loop containing nucleoside triphosphate hydrolases"/>
    <property type="match status" value="2"/>
</dbReference>
<dbReference type="InterPro" id="IPR001270">
    <property type="entry name" value="ClpA/B"/>
</dbReference>
<dbReference type="InterPro" id="IPR019489">
    <property type="entry name" value="Clp_ATPase_C"/>
</dbReference>
<dbReference type="Gene3D" id="1.10.8.60">
    <property type="match status" value="1"/>
</dbReference>
<comment type="caution">
    <text evidence="7">The sequence shown here is derived from an EMBL/GenBank/DDBJ whole genome shotgun (WGS) entry which is preliminary data.</text>
</comment>